<protein>
    <recommendedName>
        <fullName evidence="2">C2H2-type domain-containing protein</fullName>
    </recommendedName>
</protein>
<dbReference type="PROSITE" id="PS00028">
    <property type="entry name" value="ZINC_FINGER_C2H2_1"/>
    <property type="match status" value="2"/>
</dbReference>
<evidence type="ECO:0000313" key="4">
    <source>
        <dbReference type="Proteomes" id="UP000054359"/>
    </source>
</evidence>
<dbReference type="OMA" id="SIICRIN"/>
<gene>
    <name evidence="3" type="ORF">X975_22868</name>
</gene>
<organism evidence="3 4">
    <name type="scientific">Stegodyphus mimosarum</name>
    <name type="common">African social velvet spider</name>
    <dbReference type="NCBI Taxonomy" id="407821"/>
    <lineage>
        <taxon>Eukaryota</taxon>
        <taxon>Metazoa</taxon>
        <taxon>Ecdysozoa</taxon>
        <taxon>Arthropoda</taxon>
        <taxon>Chelicerata</taxon>
        <taxon>Arachnida</taxon>
        <taxon>Araneae</taxon>
        <taxon>Araneomorphae</taxon>
        <taxon>Entelegynae</taxon>
        <taxon>Eresoidea</taxon>
        <taxon>Eresidae</taxon>
        <taxon>Stegodyphus</taxon>
    </lineage>
</organism>
<evidence type="ECO:0000256" key="1">
    <source>
        <dbReference type="PROSITE-ProRule" id="PRU00042"/>
    </source>
</evidence>
<keyword evidence="1" id="KW-0863">Zinc-finger</keyword>
<sequence length="259" mass="30179">MEQDYDLSSVFVVNTAGQKKKENTLATCFITGNVDTNENCIDEENSSHNNDMVIIDNSQGNECDDSVIERRFSSEQSTADIEPDKLTCVYCLKTFSTPGNKNRHVRRVHKQRTETGNYKCIECNICFRYMFGLRQHLQEVHGMNMQVEVLRFSTMQGFKKWKCEIERKTLCFYFLRTKNKRQNRLLFYSCHRSGNYVSKLRGPRQRISRSEGTCKTGILCTSSIICRINSNDIIVKYCPYHYGHGKETTVMHLTPQEQR</sequence>
<evidence type="ECO:0000313" key="3">
    <source>
        <dbReference type="EMBL" id="KFM83295.1"/>
    </source>
</evidence>
<dbReference type="PROSITE" id="PS50157">
    <property type="entry name" value="ZINC_FINGER_C2H2_2"/>
    <property type="match status" value="2"/>
</dbReference>
<proteinExistence type="predicted"/>
<dbReference type="OrthoDB" id="6509935at2759"/>
<keyword evidence="4" id="KW-1185">Reference proteome</keyword>
<reference evidence="3 4" key="1">
    <citation type="submission" date="2013-11" db="EMBL/GenBank/DDBJ databases">
        <title>Genome sequencing of Stegodyphus mimosarum.</title>
        <authorList>
            <person name="Bechsgaard J."/>
        </authorList>
    </citation>
    <scope>NUCLEOTIDE SEQUENCE [LARGE SCALE GENOMIC DNA]</scope>
</reference>
<feature type="domain" description="C2H2-type" evidence="2">
    <location>
        <begin position="86"/>
        <end position="114"/>
    </location>
</feature>
<dbReference type="InterPro" id="IPR013087">
    <property type="entry name" value="Znf_C2H2_type"/>
</dbReference>
<dbReference type="Proteomes" id="UP000054359">
    <property type="component" value="Unassembled WGS sequence"/>
</dbReference>
<feature type="non-terminal residue" evidence="3">
    <location>
        <position position="259"/>
    </location>
</feature>
<dbReference type="GO" id="GO:0008270">
    <property type="term" value="F:zinc ion binding"/>
    <property type="evidence" value="ECO:0007669"/>
    <property type="project" value="UniProtKB-KW"/>
</dbReference>
<feature type="domain" description="C2H2-type" evidence="2">
    <location>
        <begin position="118"/>
        <end position="146"/>
    </location>
</feature>
<accession>A0A087V106</accession>
<keyword evidence="1" id="KW-0862">Zinc</keyword>
<keyword evidence="1" id="KW-0479">Metal-binding</keyword>
<dbReference type="Gene3D" id="3.30.160.60">
    <property type="entry name" value="Classic Zinc Finger"/>
    <property type="match status" value="1"/>
</dbReference>
<dbReference type="InterPro" id="IPR052797">
    <property type="entry name" value="RegFact_GeneExpr_CellDeath"/>
</dbReference>
<dbReference type="STRING" id="407821.A0A087V106"/>
<dbReference type="SMART" id="SM00355">
    <property type="entry name" value="ZnF_C2H2"/>
    <property type="match status" value="2"/>
</dbReference>
<dbReference type="PANTHER" id="PTHR33936">
    <property type="entry name" value="PROTEIN CBG17840"/>
    <property type="match status" value="1"/>
</dbReference>
<evidence type="ECO:0000259" key="2">
    <source>
        <dbReference type="PROSITE" id="PS50157"/>
    </source>
</evidence>
<dbReference type="AlphaFoldDB" id="A0A087V106"/>
<dbReference type="EMBL" id="KL817023">
    <property type="protein sequence ID" value="KFM83295.1"/>
    <property type="molecule type" value="Genomic_DNA"/>
</dbReference>
<name>A0A087V106_STEMI</name>
<dbReference type="PANTHER" id="PTHR33936:SF25">
    <property type="entry name" value="C2H2-TYPE DOMAIN-CONTAINING PROTEIN"/>
    <property type="match status" value="1"/>
</dbReference>